<evidence type="ECO:0000313" key="2">
    <source>
        <dbReference type="Proteomes" id="UP000000493"/>
    </source>
</evidence>
<sequence length="67" mass="7826">MTMAGGDDKSYYVQVGNFPAQKLKKKEYKDEIKVMYAGCPTLVKKIGEKLRWPEFAQHIYEFTFECP</sequence>
<evidence type="ECO:0000313" key="1">
    <source>
        <dbReference type="EMBL" id="AEI47208.1"/>
    </source>
</evidence>
<name>A0A7U4E494_RUNSL</name>
<gene>
    <name evidence="1" type="ordered locus">Runsl_0768</name>
</gene>
<protein>
    <submittedName>
        <fullName evidence="1">Uncharacterized protein</fullName>
    </submittedName>
</protein>
<dbReference type="AlphaFoldDB" id="A0A7U4E494"/>
<reference evidence="2" key="1">
    <citation type="submission" date="2011-06" db="EMBL/GenBank/DDBJ databases">
        <title>The complete genome of chromosome of Runella slithyformis DSM 19594.</title>
        <authorList>
            <consortium name="US DOE Joint Genome Institute (JGI-PGF)"/>
            <person name="Lucas S."/>
            <person name="Han J."/>
            <person name="Lapidus A."/>
            <person name="Bruce D."/>
            <person name="Goodwin L."/>
            <person name="Pitluck S."/>
            <person name="Peters L."/>
            <person name="Kyrpides N."/>
            <person name="Mavromatis K."/>
            <person name="Ivanova N."/>
            <person name="Ovchinnikova G."/>
            <person name="Zhang X."/>
            <person name="Misra M."/>
            <person name="Detter J.C."/>
            <person name="Tapia R."/>
            <person name="Han C."/>
            <person name="Land M."/>
            <person name="Hauser L."/>
            <person name="Markowitz V."/>
            <person name="Cheng J.-F."/>
            <person name="Hugenholtz P."/>
            <person name="Woyke T."/>
            <person name="Wu D."/>
            <person name="Tindall B."/>
            <person name="Faehrich R."/>
            <person name="Brambilla E."/>
            <person name="Klenk H.-P."/>
            <person name="Eisen J.A."/>
        </authorList>
    </citation>
    <scope>NUCLEOTIDE SEQUENCE [LARGE SCALE GENOMIC DNA]</scope>
    <source>
        <strain evidence="2">ATCC 29530 / DSM 19594 / LMG 11500 / NCIMB 11436 / LSU 4</strain>
    </source>
</reference>
<proteinExistence type="predicted"/>
<organism evidence="1 2">
    <name type="scientific">Runella slithyformis (strain ATCC 29530 / DSM 19594 / LMG 11500 / NCIMB 11436 / LSU 4)</name>
    <dbReference type="NCBI Taxonomy" id="761193"/>
    <lineage>
        <taxon>Bacteria</taxon>
        <taxon>Pseudomonadati</taxon>
        <taxon>Bacteroidota</taxon>
        <taxon>Cytophagia</taxon>
        <taxon>Cytophagales</taxon>
        <taxon>Spirosomataceae</taxon>
        <taxon>Runella</taxon>
    </lineage>
</organism>
<accession>A0A7U4E494</accession>
<reference evidence="1 2" key="2">
    <citation type="journal article" date="2012" name="Stand. Genomic Sci.">
        <title>Complete genome sequence of the aquatic bacterium Runella slithyformis type strain (LSU 4(T)).</title>
        <authorList>
            <person name="Copeland A."/>
            <person name="Zhang X."/>
            <person name="Misra M."/>
            <person name="Lapidus A."/>
            <person name="Nolan M."/>
            <person name="Lucas S."/>
            <person name="Deshpande S."/>
            <person name="Cheng J.F."/>
            <person name="Tapia R."/>
            <person name="Goodwin L.A."/>
            <person name="Pitluck S."/>
            <person name="Liolios K."/>
            <person name="Pagani I."/>
            <person name="Ivanova N."/>
            <person name="Mikhailova N."/>
            <person name="Pati A."/>
            <person name="Chen A."/>
            <person name="Palaniappan K."/>
            <person name="Land M."/>
            <person name="Hauser L."/>
            <person name="Pan C."/>
            <person name="Jeffries C.D."/>
            <person name="Detter J.C."/>
            <person name="Brambilla E.M."/>
            <person name="Rohde M."/>
            <person name="Djao O.D."/>
            <person name="Goker M."/>
            <person name="Sikorski J."/>
            <person name="Tindall B.J."/>
            <person name="Woyke T."/>
            <person name="Bristow J."/>
            <person name="Eisen J.A."/>
            <person name="Markowitz V."/>
            <person name="Hugenholtz P."/>
            <person name="Kyrpides N.C."/>
            <person name="Klenk H.P."/>
            <person name="Mavromatis K."/>
        </authorList>
    </citation>
    <scope>NUCLEOTIDE SEQUENCE [LARGE SCALE GENOMIC DNA]</scope>
    <source>
        <strain evidence="2">ATCC 29530 / DSM 19594 / LMG 11500 / NCIMB 11436 / LSU 4</strain>
    </source>
</reference>
<dbReference type="RefSeq" id="WP_013926530.1">
    <property type="nucleotide sequence ID" value="NC_015703.1"/>
</dbReference>
<dbReference type="Proteomes" id="UP000000493">
    <property type="component" value="Chromosome"/>
</dbReference>
<dbReference type="EMBL" id="CP002859">
    <property type="protein sequence ID" value="AEI47208.1"/>
    <property type="molecule type" value="Genomic_DNA"/>
</dbReference>
<dbReference type="KEGG" id="rsi:Runsl_0768"/>
<keyword evidence="2" id="KW-1185">Reference proteome</keyword>